<accession>A0A345BF10</accession>
<reference evidence="2" key="1">
    <citation type="journal article" date="2018" name="Comp. Biochem. Physiol. Part D Genomics Proteomics">
        <title>Analysis of the grapevine moth Lobesia botrana antennal transcriptome and expression of odorant-binding and chemosensory proteins.</title>
        <authorList>
            <person name="Rojas V."/>
            <person name="Jimenez H."/>
            <person name="Palma-Millanao R."/>
            <person name="Gonzalez-Gonzalez A."/>
            <person name="Machuca J."/>
            <person name="Godoy R."/>
            <person name="Ceballos R."/>
            <person name="Mutis A."/>
            <person name="Venthur H."/>
        </authorList>
    </citation>
    <scope>NUCLEOTIDE SEQUENCE</scope>
</reference>
<proteinExistence type="evidence at transcript level"/>
<dbReference type="EMBL" id="MG820663">
    <property type="protein sequence ID" value="AXF48834.1"/>
    <property type="molecule type" value="mRNA"/>
</dbReference>
<dbReference type="AlphaFoldDB" id="A0A345BF10"/>
<protein>
    <submittedName>
        <fullName evidence="2">Ionotropic receptor IR3</fullName>
    </submittedName>
</protein>
<keyword evidence="2" id="KW-0675">Receptor</keyword>
<feature type="region of interest" description="Disordered" evidence="1">
    <location>
        <begin position="1"/>
        <end position="67"/>
    </location>
</feature>
<name>A0A345BF10_9NEOP</name>
<feature type="compositionally biased region" description="Basic and acidic residues" evidence="1">
    <location>
        <begin position="16"/>
        <end position="27"/>
    </location>
</feature>
<sequence length="97" mass="11077">MVRRAEGSSTRSYQDVSERSEKSEKYLSIDGPRSRASVEILVSEEHEVPPAPPYPRVSPTGGRSELSQLSEEELIRLWRSPEREVREALLAALQERR</sequence>
<evidence type="ECO:0000313" key="2">
    <source>
        <dbReference type="EMBL" id="AXF48834.1"/>
    </source>
</evidence>
<evidence type="ECO:0000256" key="1">
    <source>
        <dbReference type="SAM" id="MobiDB-lite"/>
    </source>
</evidence>
<organism evidence="2">
    <name type="scientific">Lobesia botrana</name>
    <dbReference type="NCBI Taxonomy" id="209534"/>
    <lineage>
        <taxon>Eukaryota</taxon>
        <taxon>Metazoa</taxon>
        <taxon>Ecdysozoa</taxon>
        <taxon>Arthropoda</taxon>
        <taxon>Hexapoda</taxon>
        <taxon>Insecta</taxon>
        <taxon>Pterygota</taxon>
        <taxon>Neoptera</taxon>
        <taxon>Endopterygota</taxon>
        <taxon>Lepidoptera</taxon>
        <taxon>Glossata</taxon>
        <taxon>Ditrysia</taxon>
        <taxon>Tortricoidea</taxon>
        <taxon>Tortricidae</taxon>
        <taxon>Olethreutinae</taxon>
        <taxon>Olethreutini</taxon>
        <taxon>Lobesia</taxon>
    </lineage>
</organism>